<proteinExistence type="predicted"/>
<dbReference type="AlphaFoldDB" id="A0A699KSS3"/>
<gene>
    <name evidence="3" type="ORF">Tci_674850</name>
</gene>
<evidence type="ECO:0000256" key="1">
    <source>
        <dbReference type="SAM" id="Coils"/>
    </source>
</evidence>
<organism evidence="3">
    <name type="scientific">Tanacetum cinerariifolium</name>
    <name type="common">Dalmatian daisy</name>
    <name type="synonym">Chrysanthemum cinerariifolium</name>
    <dbReference type="NCBI Taxonomy" id="118510"/>
    <lineage>
        <taxon>Eukaryota</taxon>
        <taxon>Viridiplantae</taxon>
        <taxon>Streptophyta</taxon>
        <taxon>Embryophyta</taxon>
        <taxon>Tracheophyta</taxon>
        <taxon>Spermatophyta</taxon>
        <taxon>Magnoliopsida</taxon>
        <taxon>eudicotyledons</taxon>
        <taxon>Gunneridae</taxon>
        <taxon>Pentapetalae</taxon>
        <taxon>asterids</taxon>
        <taxon>campanulids</taxon>
        <taxon>Asterales</taxon>
        <taxon>Asteraceae</taxon>
        <taxon>Asteroideae</taxon>
        <taxon>Anthemideae</taxon>
        <taxon>Anthemidinae</taxon>
        <taxon>Tanacetum</taxon>
    </lineage>
</organism>
<feature type="region of interest" description="Disordered" evidence="2">
    <location>
        <begin position="19"/>
        <end position="57"/>
    </location>
</feature>
<sequence>MFKNESICSNNTYSSVCGTPIEPHHTPSLEADTSHPTTSSIPLPSIPTAPIPPVTQPVTTPIRQYSRRARIAQSSALPTIADEPTSPVRDVSEGEACPTEYGFIADHDRATIAKSSTLPHDSAPRVTSPAADEGSMQHNISKLTALCTSLQRQYSELLAKFQAQEEEIVRLKERVQVLEDKEGDTDTQSGDDALIKGRSMNEGEAAAERISNNSEEIARVLTSIDVATVLAGGIDVPTGSGSIPTVGPPATVISTSSEVGPTASPIAIRRNGKEVMVEFDTPKKKKLQEQIDAQVARELEEKQEKENLGMNEQITRDAEVARIHAEEELQGMIDSLDKLNETIAKYLQEYQEFASELHLEKRIELISDLEKYQDNYSKVKNFIPMGSKEETEKLKRKGLNLEKEQVKKQKLSEEAPEIETSTEEFTKVKIKEMMQLVPVEDVYVQALQVKHPIIDWKVHTEGQRSYWQIIRLGGSSACYQFFVDLLKQLDREDLNQLWALVKEYLSIRPATKKDYPLRKGLALVMISYKLQVENYSQMAEDLIRKTYNIANTLRQQGD</sequence>
<dbReference type="EMBL" id="BKCJ010536790">
    <property type="protein sequence ID" value="GFB02879.1"/>
    <property type="molecule type" value="Genomic_DNA"/>
</dbReference>
<feature type="region of interest" description="Disordered" evidence="2">
    <location>
        <begin position="180"/>
        <end position="210"/>
    </location>
</feature>
<keyword evidence="1" id="KW-0175">Coiled coil</keyword>
<reference evidence="3" key="1">
    <citation type="journal article" date="2019" name="Sci. Rep.">
        <title>Draft genome of Tanacetum cinerariifolium, the natural source of mosquito coil.</title>
        <authorList>
            <person name="Yamashiro T."/>
            <person name="Shiraishi A."/>
            <person name="Satake H."/>
            <person name="Nakayama K."/>
        </authorList>
    </citation>
    <scope>NUCLEOTIDE SEQUENCE</scope>
</reference>
<feature type="compositionally biased region" description="Pro residues" evidence="2">
    <location>
        <begin position="44"/>
        <end position="55"/>
    </location>
</feature>
<comment type="caution">
    <text evidence="3">The sequence shown here is derived from an EMBL/GenBank/DDBJ whole genome shotgun (WGS) entry which is preliminary data.</text>
</comment>
<feature type="region of interest" description="Disordered" evidence="2">
    <location>
        <begin position="115"/>
        <end position="135"/>
    </location>
</feature>
<name>A0A699KSS3_TANCI</name>
<feature type="region of interest" description="Disordered" evidence="2">
    <location>
        <begin position="73"/>
        <end position="94"/>
    </location>
</feature>
<feature type="coiled-coil region" evidence="1">
    <location>
        <begin position="284"/>
        <end position="356"/>
    </location>
</feature>
<accession>A0A699KSS3</accession>
<feature type="compositionally biased region" description="Low complexity" evidence="2">
    <location>
        <begin position="34"/>
        <end position="43"/>
    </location>
</feature>
<evidence type="ECO:0000313" key="3">
    <source>
        <dbReference type="EMBL" id="GFB02879.1"/>
    </source>
</evidence>
<evidence type="ECO:0000256" key="2">
    <source>
        <dbReference type="SAM" id="MobiDB-lite"/>
    </source>
</evidence>
<protein>
    <submittedName>
        <fullName evidence="3">Uncharacterized protein</fullName>
    </submittedName>
</protein>